<reference evidence="4" key="1">
    <citation type="submission" date="2021-11" db="EMBL/GenBank/DDBJ databases">
        <authorList>
            <consortium name="Genoscope - CEA"/>
            <person name="William W."/>
        </authorList>
    </citation>
    <scope>NUCLEOTIDE SEQUENCE</scope>
</reference>
<dbReference type="NCBIfam" id="NF009945">
    <property type="entry name" value="PRK13409.1"/>
    <property type="match status" value="1"/>
</dbReference>
<keyword evidence="2" id="KW-0067">ATP-binding</keyword>
<dbReference type="Proteomes" id="UP000789595">
    <property type="component" value="Unassembled WGS sequence"/>
</dbReference>
<dbReference type="InterPro" id="IPR013283">
    <property type="entry name" value="RLI1"/>
</dbReference>
<dbReference type="InterPro" id="IPR027417">
    <property type="entry name" value="P-loop_NTPase"/>
</dbReference>
<dbReference type="InterPro" id="IPR017871">
    <property type="entry name" value="ABC_transporter-like_CS"/>
</dbReference>
<dbReference type="PANTHER" id="PTHR19248">
    <property type="entry name" value="ATP-BINDING TRANSPORT PROTEIN-RELATED"/>
    <property type="match status" value="1"/>
</dbReference>
<evidence type="ECO:0000256" key="2">
    <source>
        <dbReference type="ARBA" id="ARBA00022840"/>
    </source>
</evidence>
<organism evidence="4 5">
    <name type="scientific">Pelagomonas calceolata</name>
    <dbReference type="NCBI Taxonomy" id="35677"/>
    <lineage>
        <taxon>Eukaryota</taxon>
        <taxon>Sar</taxon>
        <taxon>Stramenopiles</taxon>
        <taxon>Ochrophyta</taxon>
        <taxon>Pelagophyceae</taxon>
        <taxon>Pelagomonadales</taxon>
        <taxon>Pelagomonadaceae</taxon>
        <taxon>Pelagomonas</taxon>
    </lineage>
</organism>
<dbReference type="Pfam" id="PF00005">
    <property type="entry name" value="ABC_tran"/>
    <property type="match status" value="2"/>
</dbReference>
<evidence type="ECO:0000256" key="1">
    <source>
        <dbReference type="ARBA" id="ARBA00022741"/>
    </source>
</evidence>
<dbReference type="OrthoDB" id="6593433at2759"/>
<dbReference type="SMART" id="SM00382">
    <property type="entry name" value="AAA"/>
    <property type="match status" value="2"/>
</dbReference>
<proteinExistence type="predicted"/>
<feature type="domain" description="ABC transporter" evidence="3">
    <location>
        <begin position="87"/>
        <end position="347"/>
    </location>
</feature>
<dbReference type="PRINTS" id="PR01868">
    <property type="entry name" value="ABCEFAMILY"/>
</dbReference>
<dbReference type="GO" id="GO:0016887">
    <property type="term" value="F:ATP hydrolysis activity"/>
    <property type="evidence" value="ECO:0007669"/>
    <property type="project" value="InterPro"/>
</dbReference>
<dbReference type="PROSITE" id="PS50893">
    <property type="entry name" value="ABC_TRANSPORTER_2"/>
    <property type="match status" value="2"/>
</dbReference>
<feature type="domain" description="ABC transporter" evidence="3">
    <location>
        <begin position="386"/>
        <end position="609"/>
    </location>
</feature>
<dbReference type="EMBL" id="CAKKNE010000005">
    <property type="protein sequence ID" value="CAH0376347.1"/>
    <property type="molecule type" value="Genomic_DNA"/>
</dbReference>
<dbReference type="AlphaFoldDB" id="A0A8J2SYQ7"/>
<dbReference type="InterPro" id="IPR003439">
    <property type="entry name" value="ABC_transporter-like_ATP-bd"/>
</dbReference>
<comment type="caution">
    <text evidence="4">The sequence shown here is derived from an EMBL/GenBank/DDBJ whole genome shotgun (WGS) entry which is preliminary data.</text>
</comment>
<dbReference type="InterPro" id="IPR003593">
    <property type="entry name" value="AAA+_ATPase"/>
</dbReference>
<protein>
    <recommendedName>
        <fullName evidence="3">ABC transporter domain-containing protein</fullName>
    </recommendedName>
</protein>
<keyword evidence="1" id="KW-0547">Nucleotide-binding</keyword>
<gene>
    <name evidence="4" type="ORF">PECAL_5P09210</name>
</gene>
<dbReference type="PROSITE" id="PS00211">
    <property type="entry name" value="ABC_TRANSPORTER_1"/>
    <property type="match status" value="1"/>
</dbReference>
<evidence type="ECO:0000313" key="5">
    <source>
        <dbReference type="Proteomes" id="UP000789595"/>
    </source>
</evidence>
<evidence type="ECO:0000259" key="3">
    <source>
        <dbReference type="PROSITE" id="PS50893"/>
    </source>
</evidence>
<name>A0A8J2SYQ7_9STRA</name>
<accession>A0A8J2SYQ7</accession>
<dbReference type="Gene3D" id="3.40.50.300">
    <property type="entry name" value="P-loop containing nucleotide triphosphate hydrolases"/>
    <property type="match status" value="2"/>
</dbReference>
<dbReference type="GO" id="GO:0005524">
    <property type="term" value="F:ATP binding"/>
    <property type="evidence" value="ECO:0007669"/>
    <property type="project" value="UniProtKB-KW"/>
</dbReference>
<sequence>MSKLLAKRKAKDATAVDRRILILDPEKCKPNSAAYAFLKQYAGKCGKTCIEVEGKLVRISEDLCAACLTRAKHCPGGAVSIVKLPTNLSTDVTHRYGENAFALHGLPSPRPGAVLGLLGTNGIGKSTAVHILSGRVKPNLGVLTAAPPAWADIIQYYRGSDLQNYFTALCEDRLRVVVKPQLEPSLARKFTGRTVGACLEESDELGKCREIMELLDLEAVRDREVQALSGGELQRFAIARCLNVAADVYLFDEPSSFLDVKQRVAAAQAIRSLVDGVDAAARADSVRAADEARRRAGATYVVVVEHDLTVLDNVSDAVCCLYGGPGAYGVVTKRQAAAAGINQFLAGYIAAENMRFRAEALSFQVSVERDDDGARGVEAVHAPQTHRYPAMSRTLTGENSSFTLDVEAGSFRDGEVVGLMGENGCGKSTFMSLLAGVESDAPAGASLARLGVAYKRQHVGPRFRKYRGSVQDFLEAHVQHGLGDRLFRLLVMKPLGLERIEELPVRSLSGGEVQRLAIVVCLGTPAGVYLVDEPSAGLDVEQRIVCAKVMKRWVVSHLGKTAFIIEHDFVMATALYDRVVVYRGAPGVRCTAGAPLAPAEGFNAFLRKLDVTFRRDAENFRPRINKRGSVLDREQKQAGDYYNLDDGGGGGA</sequence>
<keyword evidence="5" id="KW-1185">Reference proteome</keyword>
<evidence type="ECO:0000313" key="4">
    <source>
        <dbReference type="EMBL" id="CAH0376347.1"/>
    </source>
</evidence>
<dbReference type="SUPFAM" id="SSF52540">
    <property type="entry name" value="P-loop containing nucleoside triphosphate hydrolases"/>
    <property type="match status" value="2"/>
</dbReference>